<gene>
    <name evidence="9" type="ORF">CCE02nite_38720</name>
</gene>
<feature type="domain" description="ABC3 transporter permease C-terminal" evidence="8">
    <location>
        <begin position="272"/>
        <end position="387"/>
    </location>
</feature>
<feature type="transmembrane region" description="Helical" evidence="7">
    <location>
        <begin position="363"/>
        <end position="382"/>
    </location>
</feature>
<dbReference type="PANTHER" id="PTHR30572:SF4">
    <property type="entry name" value="ABC TRANSPORTER PERMEASE YTRF"/>
    <property type="match status" value="1"/>
</dbReference>
<dbReference type="GO" id="GO:0022857">
    <property type="term" value="F:transmembrane transporter activity"/>
    <property type="evidence" value="ECO:0007669"/>
    <property type="project" value="TreeGrafter"/>
</dbReference>
<keyword evidence="2" id="KW-1003">Cell membrane</keyword>
<sequence>MMGRIALRGVRAHGAQLVLSVLAVTIGVAFVTGTFALRAMLASTFDGIVASSIQADAYVRGAAAAGSALESSSAQLGGARSLVPADLAGTLDARDDVDLALAEVSGPAVLVGADGTAVLSTQAPSMAVGYDPRDPGPRVVDGRPPESGDEVALESATLEASGLAVGDTTDVVLGDVVRPVRVVGELSLSAPMAGATIVLLDAETAAATYAPDGVVPSIALYAADGVSPEALRDAVATALPDGAEAVTGADLRDETSSAIADQLGCVSTFLLVFAALALFVGTFIITNTFAMHVRRRTRELALLRAVGASPAQVFASVLGQAAVVGVVGAVLGVAAGFGLAALARAGLGAVGMELAGSLPVTTAGIVVPLVVGVVVSVVAAALPARRAALVRPVEAMRADVVRPAGPGVARVVAGTLTLLAGTGLVVGAAAVGSGGAPLLGLGAVGVIAGVLLLSPLAVGPVLGVLAAPFVALVRPLGGLARGNVTRQPRRTAATAGALVVGMALVSTTSVLALSARESVTGIVDEETAADLVVRSATPYLPEGVAADVRAVPGVASVDLTTYGQVVVDDEPQLVVGFPAEGFGRSVRTTAVEGDLGAYARGEAAVMEDALDEHGWALGDVVTIADPTRPDLPAQDVRIGAVIDSHAFSVDMLLPPDVASAVGATIPEMLFLDAEPGADLAAVRGGVTDAVAPYVVASVLDAEEFAGEVAAQVESILAIVYALLGLSVLVAVLGIVNTLALSVVERTREIGLLRAVGLGRAQLATTIVIESVLVAVFGTAVGLVVGTGLAAALPSVLADEGFTTLAVPWAQLGAMLALAAVVGVVAAVWPAVRAARLPVLDAVSQE</sequence>
<accession>A0A4Y4E4D5</accession>
<dbReference type="EMBL" id="BJNZ01000041">
    <property type="protein sequence ID" value="GED11873.1"/>
    <property type="molecule type" value="Genomic_DNA"/>
</dbReference>
<comment type="similarity">
    <text evidence="6">Belongs to the ABC-4 integral membrane protein family.</text>
</comment>
<feature type="transmembrane region" description="Helical" evidence="7">
    <location>
        <begin position="438"/>
        <end position="471"/>
    </location>
</feature>
<feature type="transmembrane region" description="Helical" evidence="7">
    <location>
        <begin position="313"/>
        <end position="343"/>
    </location>
</feature>
<dbReference type="AlphaFoldDB" id="A0A4Y4E4D5"/>
<evidence type="ECO:0000256" key="6">
    <source>
        <dbReference type="ARBA" id="ARBA00038076"/>
    </source>
</evidence>
<organism evidence="9 10">
    <name type="scientific">Cellulosimicrobium cellulans</name>
    <name type="common">Arthrobacter luteus</name>
    <dbReference type="NCBI Taxonomy" id="1710"/>
    <lineage>
        <taxon>Bacteria</taxon>
        <taxon>Bacillati</taxon>
        <taxon>Actinomycetota</taxon>
        <taxon>Actinomycetes</taxon>
        <taxon>Micrococcales</taxon>
        <taxon>Promicromonosporaceae</taxon>
        <taxon>Cellulosimicrobium</taxon>
    </lineage>
</organism>
<name>A0A4Y4E4D5_CELCE</name>
<comment type="subcellular location">
    <subcellularLocation>
        <location evidence="1">Cell membrane</location>
        <topology evidence="1">Multi-pass membrane protein</topology>
    </subcellularLocation>
</comment>
<evidence type="ECO:0000256" key="5">
    <source>
        <dbReference type="ARBA" id="ARBA00023136"/>
    </source>
</evidence>
<evidence type="ECO:0000313" key="10">
    <source>
        <dbReference type="Proteomes" id="UP000316659"/>
    </source>
</evidence>
<evidence type="ECO:0000256" key="3">
    <source>
        <dbReference type="ARBA" id="ARBA00022692"/>
    </source>
</evidence>
<feature type="domain" description="ABC3 transporter permease C-terminal" evidence="8">
    <location>
        <begin position="722"/>
        <end position="837"/>
    </location>
</feature>
<feature type="transmembrane region" description="Helical" evidence="7">
    <location>
        <begin position="717"/>
        <end position="743"/>
    </location>
</feature>
<evidence type="ECO:0000313" key="9">
    <source>
        <dbReference type="EMBL" id="GED11873.1"/>
    </source>
</evidence>
<dbReference type="GO" id="GO:0005886">
    <property type="term" value="C:plasma membrane"/>
    <property type="evidence" value="ECO:0007669"/>
    <property type="project" value="UniProtKB-SubCell"/>
</dbReference>
<feature type="transmembrane region" description="Helical" evidence="7">
    <location>
        <begin position="811"/>
        <end position="831"/>
    </location>
</feature>
<dbReference type="Pfam" id="PF02687">
    <property type="entry name" value="FtsX"/>
    <property type="match status" value="2"/>
</dbReference>
<feature type="transmembrane region" description="Helical" evidence="7">
    <location>
        <begin position="411"/>
        <end position="432"/>
    </location>
</feature>
<evidence type="ECO:0000259" key="8">
    <source>
        <dbReference type="Pfam" id="PF02687"/>
    </source>
</evidence>
<dbReference type="PANTHER" id="PTHR30572">
    <property type="entry name" value="MEMBRANE COMPONENT OF TRANSPORTER-RELATED"/>
    <property type="match status" value="1"/>
</dbReference>
<feature type="transmembrane region" description="Helical" evidence="7">
    <location>
        <begin position="269"/>
        <end position="293"/>
    </location>
</feature>
<evidence type="ECO:0000256" key="4">
    <source>
        <dbReference type="ARBA" id="ARBA00022989"/>
    </source>
</evidence>
<proteinExistence type="inferred from homology"/>
<reference evidence="9 10" key="1">
    <citation type="submission" date="2019-06" db="EMBL/GenBank/DDBJ databases">
        <title>Whole genome shotgun sequence of Cellulosimicrobium cellulans NBRC 15516.</title>
        <authorList>
            <person name="Hosoyama A."/>
            <person name="Uohara A."/>
            <person name="Ohji S."/>
            <person name="Ichikawa N."/>
        </authorList>
    </citation>
    <scope>NUCLEOTIDE SEQUENCE [LARGE SCALE GENOMIC DNA]</scope>
    <source>
        <strain evidence="9 10">NBRC 15516</strain>
    </source>
</reference>
<keyword evidence="5 7" id="KW-0472">Membrane</keyword>
<evidence type="ECO:0000256" key="2">
    <source>
        <dbReference type="ARBA" id="ARBA00022475"/>
    </source>
</evidence>
<evidence type="ECO:0000256" key="1">
    <source>
        <dbReference type="ARBA" id="ARBA00004651"/>
    </source>
</evidence>
<feature type="transmembrane region" description="Helical" evidence="7">
    <location>
        <begin position="492"/>
        <end position="513"/>
    </location>
</feature>
<feature type="transmembrane region" description="Helical" evidence="7">
    <location>
        <begin position="764"/>
        <end position="791"/>
    </location>
</feature>
<comment type="caution">
    <text evidence="9">The sequence shown here is derived from an EMBL/GenBank/DDBJ whole genome shotgun (WGS) entry which is preliminary data.</text>
</comment>
<protein>
    <submittedName>
        <fullName evidence="9">ABC transporter permease</fullName>
    </submittedName>
</protein>
<keyword evidence="3 7" id="KW-0812">Transmembrane</keyword>
<evidence type="ECO:0000256" key="7">
    <source>
        <dbReference type="SAM" id="Phobius"/>
    </source>
</evidence>
<keyword evidence="4 7" id="KW-1133">Transmembrane helix</keyword>
<dbReference type="InterPro" id="IPR003838">
    <property type="entry name" value="ABC3_permease_C"/>
</dbReference>
<dbReference type="InterPro" id="IPR050250">
    <property type="entry name" value="Macrolide_Exporter_MacB"/>
</dbReference>
<dbReference type="Proteomes" id="UP000316659">
    <property type="component" value="Unassembled WGS sequence"/>
</dbReference>